<dbReference type="InterPro" id="IPR000073">
    <property type="entry name" value="AB_hydrolase_1"/>
</dbReference>
<reference evidence="2 3" key="1">
    <citation type="journal article" date="2014" name="Genome Announc.">
        <title>Complete Genome Sequence of Polychlorinated Biphenyl Degrader Comamonas testosteroni TK102 (NBRC 109938).</title>
        <authorList>
            <person name="Fukuda K."/>
            <person name="Hosoyama A."/>
            <person name="Tsuchikane K."/>
            <person name="Ohji S."/>
            <person name="Yamazoe A."/>
            <person name="Fujita N."/>
            <person name="Shintani M."/>
            <person name="Kimbara K."/>
        </authorList>
    </citation>
    <scope>NUCLEOTIDE SEQUENCE [LARGE SCALE GENOMIC DNA]</scope>
    <source>
        <strain evidence="2">TK102</strain>
    </source>
</reference>
<dbReference type="InterPro" id="IPR045889">
    <property type="entry name" value="MES/HNL"/>
</dbReference>
<dbReference type="HOGENOM" id="CLU_046066_3_1_4"/>
<dbReference type="SUPFAM" id="SSF53474">
    <property type="entry name" value="alpha/beta-Hydrolases"/>
    <property type="match status" value="1"/>
</dbReference>
<dbReference type="PANTHER" id="PTHR10992">
    <property type="entry name" value="METHYLESTERASE FAMILY MEMBER"/>
    <property type="match status" value="1"/>
</dbReference>
<name>A0A076PIP0_COMTE</name>
<dbReference type="EMBL" id="CP006704">
    <property type="protein sequence ID" value="AIJ45513.1"/>
    <property type="molecule type" value="Genomic_DNA"/>
</dbReference>
<organism evidence="2 3">
    <name type="scientific">Comamonas testosteroni TK102</name>
    <dbReference type="NCBI Taxonomy" id="1392005"/>
    <lineage>
        <taxon>Bacteria</taxon>
        <taxon>Pseudomonadati</taxon>
        <taxon>Pseudomonadota</taxon>
        <taxon>Betaproteobacteria</taxon>
        <taxon>Burkholderiales</taxon>
        <taxon>Comamonadaceae</taxon>
        <taxon>Comamonas</taxon>
    </lineage>
</organism>
<accession>A0A076PIP0</accession>
<proteinExistence type="predicted"/>
<dbReference type="Proteomes" id="UP000028782">
    <property type="component" value="Chromosome"/>
</dbReference>
<evidence type="ECO:0000313" key="3">
    <source>
        <dbReference type="Proteomes" id="UP000028782"/>
    </source>
</evidence>
<dbReference type="Pfam" id="PF12697">
    <property type="entry name" value="Abhydrolase_6"/>
    <property type="match status" value="1"/>
</dbReference>
<evidence type="ECO:0000313" key="2">
    <source>
        <dbReference type="EMBL" id="AIJ45513.1"/>
    </source>
</evidence>
<dbReference type="GO" id="GO:0080032">
    <property type="term" value="F:methyl jasmonate esterase activity"/>
    <property type="evidence" value="ECO:0007669"/>
    <property type="project" value="TreeGrafter"/>
</dbReference>
<dbReference type="RefSeq" id="WP_043371230.1">
    <property type="nucleotide sequence ID" value="NZ_CP006704.1"/>
</dbReference>
<dbReference type="AlphaFoldDB" id="A0A076PIP0"/>
<evidence type="ECO:0000259" key="1">
    <source>
        <dbReference type="Pfam" id="PF12697"/>
    </source>
</evidence>
<keyword evidence="2" id="KW-0378">Hydrolase</keyword>
<dbReference type="KEGG" id="ctes:O987_06820"/>
<gene>
    <name evidence="2" type="ORF">O987_06820</name>
</gene>
<dbReference type="Gene3D" id="3.40.50.1820">
    <property type="entry name" value="alpha/beta hydrolase"/>
    <property type="match status" value="1"/>
</dbReference>
<sequence length="266" mass="28555">MKSSRNMVLIHGAWQGSWAFAAWTPLLQARGWKVLAVNLPGSDAAAEDDSCANLDGYTAHVLRVLESLDGPAVVVGHSGGGMTASQVAQAAPERVSALVYLAGMMLPSGMSYDDVIAQCRAADPGFDYQGIGPHLAWNEQRNASSVPLEAAMALFLHDCPPTAALKAASRLCVQPEAGRAMVNRLSAERFGQVPRIYVECRQDRSVTLPLQQRMQQLTPGARRISLDCGHVPQLACPQALSDALLPALDEIQSKPFMSLRMPLINV</sequence>
<dbReference type="InterPro" id="IPR029058">
    <property type="entry name" value="AB_hydrolase_fold"/>
</dbReference>
<protein>
    <submittedName>
        <fullName evidence="2">Alpha/beta hydrolase</fullName>
    </submittedName>
</protein>
<dbReference type="PANTHER" id="PTHR10992:SF1086">
    <property type="entry name" value="AB HYDROLASE-1 DOMAIN-CONTAINING PROTEIN"/>
    <property type="match status" value="1"/>
</dbReference>
<feature type="domain" description="AB hydrolase-1" evidence="1">
    <location>
        <begin position="7"/>
        <end position="243"/>
    </location>
</feature>
<dbReference type="GO" id="GO:0080030">
    <property type="term" value="F:methyl indole-3-acetate esterase activity"/>
    <property type="evidence" value="ECO:0007669"/>
    <property type="project" value="TreeGrafter"/>
</dbReference>